<accession>A0A7C6EBE6</accession>
<dbReference type="PROSITE" id="PS51257">
    <property type="entry name" value="PROKAR_LIPOPROTEIN"/>
    <property type="match status" value="1"/>
</dbReference>
<dbReference type="EMBL" id="DTLI01000167">
    <property type="protein sequence ID" value="HHS52595.1"/>
    <property type="molecule type" value="Genomic_DNA"/>
</dbReference>
<protein>
    <submittedName>
        <fullName evidence="1">Uncharacterized protein</fullName>
    </submittedName>
</protein>
<proteinExistence type="predicted"/>
<organism evidence="1">
    <name type="scientific">candidate division WOR-3 bacterium</name>
    <dbReference type="NCBI Taxonomy" id="2052148"/>
    <lineage>
        <taxon>Bacteria</taxon>
        <taxon>Bacteria division WOR-3</taxon>
    </lineage>
</organism>
<dbReference type="AlphaFoldDB" id="A0A7C6EBE6"/>
<gene>
    <name evidence="1" type="ORF">ENW73_07000</name>
</gene>
<comment type="caution">
    <text evidence="1">The sequence shown here is derived from an EMBL/GenBank/DDBJ whole genome shotgun (WGS) entry which is preliminary data.</text>
</comment>
<sequence length="165" mass="18593">MINKYHLYARSALGGLLFACLIITTFTGCARFTNFPVHYGAYPFVNRLMFAPYDVQYKEFPVPYYPSGLYQRAAGLLDDPNLDFEILGEGYGQSVGHAVLLGGFLYHREPTVWEAYNQAIRSLGGDILIETHSEFVTSSFLSPLIYTKGVYKIWGLVAKVSKKKE</sequence>
<reference evidence="1" key="1">
    <citation type="journal article" date="2020" name="mSystems">
        <title>Genome- and Community-Level Interaction Insights into Carbon Utilization and Element Cycling Functions of Hydrothermarchaeota in Hydrothermal Sediment.</title>
        <authorList>
            <person name="Zhou Z."/>
            <person name="Liu Y."/>
            <person name="Xu W."/>
            <person name="Pan J."/>
            <person name="Luo Z.H."/>
            <person name="Li M."/>
        </authorList>
    </citation>
    <scope>NUCLEOTIDE SEQUENCE [LARGE SCALE GENOMIC DNA]</scope>
    <source>
        <strain evidence="1">SpSt-876</strain>
    </source>
</reference>
<evidence type="ECO:0000313" key="1">
    <source>
        <dbReference type="EMBL" id="HHS52595.1"/>
    </source>
</evidence>
<name>A0A7C6EBE6_UNCW3</name>